<dbReference type="RefSeq" id="WP_343886774.1">
    <property type="nucleotide sequence ID" value="NZ_BAAAKI010000024.1"/>
</dbReference>
<protein>
    <submittedName>
        <fullName evidence="1">Uncharacterized protein</fullName>
    </submittedName>
</protein>
<evidence type="ECO:0000313" key="2">
    <source>
        <dbReference type="Proteomes" id="UP001596266"/>
    </source>
</evidence>
<proteinExistence type="predicted"/>
<comment type="caution">
    <text evidence="1">The sequence shown here is derived from an EMBL/GenBank/DDBJ whole genome shotgun (WGS) entry which is preliminary data.</text>
</comment>
<gene>
    <name evidence="1" type="ORF">ACFP57_13335</name>
</gene>
<dbReference type="Proteomes" id="UP001596266">
    <property type="component" value="Unassembled WGS sequence"/>
</dbReference>
<reference evidence="2" key="1">
    <citation type="journal article" date="2019" name="Int. J. Syst. Evol. Microbiol.">
        <title>The Global Catalogue of Microorganisms (GCM) 10K type strain sequencing project: providing services to taxonomists for standard genome sequencing and annotation.</title>
        <authorList>
            <consortium name="The Broad Institute Genomics Platform"/>
            <consortium name="The Broad Institute Genome Sequencing Center for Infectious Disease"/>
            <person name="Wu L."/>
            <person name="Ma J."/>
        </authorList>
    </citation>
    <scope>NUCLEOTIDE SEQUENCE [LARGE SCALE GENOMIC DNA]</scope>
    <source>
        <strain evidence="2">CGMCC 1.15277</strain>
    </source>
</reference>
<name>A0ABW1X665_9ACTN</name>
<dbReference type="EMBL" id="JBHSUA010000025">
    <property type="protein sequence ID" value="MFC6397959.1"/>
    <property type="molecule type" value="Genomic_DNA"/>
</dbReference>
<accession>A0ABW1X665</accession>
<evidence type="ECO:0000313" key="1">
    <source>
        <dbReference type="EMBL" id="MFC6397959.1"/>
    </source>
</evidence>
<organism evidence="1 2">
    <name type="scientific">Luteococcus sanguinis</name>
    <dbReference type="NCBI Taxonomy" id="174038"/>
    <lineage>
        <taxon>Bacteria</taxon>
        <taxon>Bacillati</taxon>
        <taxon>Actinomycetota</taxon>
        <taxon>Actinomycetes</taxon>
        <taxon>Propionibacteriales</taxon>
        <taxon>Propionibacteriaceae</taxon>
        <taxon>Luteococcus</taxon>
    </lineage>
</organism>
<keyword evidence="2" id="KW-1185">Reference proteome</keyword>
<sequence>MRKTKGVPLPCADCAGDEQHQVDARCCGEERQPGCDAQRGT</sequence>